<evidence type="ECO:0000256" key="2">
    <source>
        <dbReference type="ARBA" id="ARBA00022723"/>
    </source>
</evidence>
<dbReference type="NCBIfam" id="TIGR01755">
    <property type="entry name" value="flav_wrbA"/>
    <property type="match status" value="1"/>
</dbReference>
<dbReference type="GO" id="GO:0003955">
    <property type="term" value="F:NAD(P)H dehydrogenase (quinone) activity"/>
    <property type="evidence" value="ECO:0007669"/>
    <property type="project" value="InterPro"/>
</dbReference>
<dbReference type="InterPro" id="IPR029039">
    <property type="entry name" value="Flavoprotein-like_sf"/>
</dbReference>
<dbReference type="InterPro" id="IPR007219">
    <property type="entry name" value="XnlR_reg_dom"/>
</dbReference>
<dbReference type="Gene3D" id="3.40.50.360">
    <property type="match status" value="1"/>
</dbReference>
<organism evidence="6 7">
    <name type="scientific">Fusarium fujikuroi</name>
    <name type="common">Bakanae and foot rot disease fungus</name>
    <name type="synonym">Gibberella fujikuroi</name>
    <dbReference type="NCBI Taxonomy" id="5127"/>
    <lineage>
        <taxon>Eukaryota</taxon>
        <taxon>Fungi</taxon>
        <taxon>Dikarya</taxon>
        <taxon>Ascomycota</taxon>
        <taxon>Pezizomycotina</taxon>
        <taxon>Sordariomycetes</taxon>
        <taxon>Hypocreomycetidae</taxon>
        <taxon>Hypocreales</taxon>
        <taxon>Nectriaceae</taxon>
        <taxon>Fusarium</taxon>
        <taxon>Fusarium fujikuroi species complex</taxon>
    </lineage>
</organism>
<feature type="compositionally biased region" description="Polar residues" evidence="4">
    <location>
        <begin position="662"/>
        <end position="675"/>
    </location>
</feature>
<dbReference type="SMART" id="SM00906">
    <property type="entry name" value="Fungal_trans"/>
    <property type="match status" value="1"/>
</dbReference>
<evidence type="ECO:0000256" key="1">
    <source>
        <dbReference type="ARBA" id="ARBA00006961"/>
    </source>
</evidence>
<dbReference type="GO" id="GO:0008270">
    <property type="term" value="F:zinc ion binding"/>
    <property type="evidence" value="ECO:0007669"/>
    <property type="project" value="InterPro"/>
</dbReference>
<dbReference type="GO" id="GO:0010181">
    <property type="term" value="F:FMN binding"/>
    <property type="evidence" value="ECO:0007669"/>
    <property type="project" value="InterPro"/>
</dbReference>
<dbReference type="InterPro" id="IPR001138">
    <property type="entry name" value="Zn2Cys6_DnaBD"/>
</dbReference>
<evidence type="ECO:0000256" key="4">
    <source>
        <dbReference type="SAM" id="MobiDB-lite"/>
    </source>
</evidence>
<dbReference type="Pfam" id="PF03358">
    <property type="entry name" value="FMN_red"/>
    <property type="match status" value="1"/>
</dbReference>
<comment type="caution">
    <text evidence="6">The sequence shown here is derived from an EMBL/GenBank/DDBJ whole genome shotgun (WGS) entry which is preliminary data.</text>
</comment>
<dbReference type="AlphaFoldDB" id="A0A9Q9RTX2"/>
<reference evidence="6" key="1">
    <citation type="submission" date="2019-05" db="EMBL/GenBank/DDBJ databases">
        <authorList>
            <person name="Piombo E."/>
        </authorList>
    </citation>
    <scope>NUCLEOTIDE SEQUENCE</scope>
    <source>
        <strain evidence="6">C2S</strain>
    </source>
</reference>
<sequence length="705" mass="77417">MSMSTKITKACDPCRLRKKRCDGGSGLSVDGLSANASPATQWPDHLSAEESEQAVQHEVYHGVNETHLSPTPTDSSQLFYGPSSYFAFLQQIHRGILPTTDHGKHEGNKTQSGLDTFMQRSIFFGTPPRISPEAIRSESIQLSTISREMAQDFLQGFKITSHYRLPFYTIEELDSLLQMTYDSRYAQNIPPQTKASFLAILAIGALSTPQTDLAETLFTEARREAVILEDAVTLQTLQLSLLFADYEVNIGRPTSTYMHLGMACRKAPALGLHIGALSTRLDSLTLQKHQTTLWPLYFYETYQALTLGRQSSLRWKDIICPFPTEPLPIVRLCRIAKIMEDAAEEELRGRLGQFAQEYGIASAQSGSDHGFLETHESMTLHNFLLYDILCQPSKYSYNMEYIQKAMQTLSSMVADEPITSSLKSIHRVLNSVEASIFGHRYGTQSAAPNDDMALKMAPKIAIVYYSTYGHIRQLAEAEKAGIESVGGTADIFQIPETLSADVLAKMHAPPKPTDIPMLSDPSVLESYDGFLFGIPTRFGNFPAQWKAFWDSTGKQWSSGGYMGKAAGLFISTASQGGGQEVTAQNAMSTLVHHGIIYVPLGYAKTFGQLTNLNEVHGGSPWGAGTLAGADGSRQPSSLELEIARIQGETFYLFVDKASKSQTGRRAQQAAPSLTTEKTRRRAHSIDELDDGAGGACGLPTKCVVQ</sequence>
<comment type="similarity">
    <text evidence="1">Belongs to the WrbA family.</text>
</comment>
<name>A0A9Q9RTX2_FUSFU</name>
<feature type="region of interest" description="Disordered" evidence="4">
    <location>
        <begin position="662"/>
        <end position="681"/>
    </location>
</feature>
<feature type="domain" description="Flavodoxin-like" evidence="5">
    <location>
        <begin position="460"/>
        <end position="650"/>
    </location>
</feature>
<dbReference type="Pfam" id="PF04082">
    <property type="entry name" value="Fungal_trans"/>
    <property type="match status" value="1"/>
</dbReference>
<dbReference type="Proteomes" id="UP000760494">
    <property type="component" value="Unassembled WGS sequence"/>
</dbReference>
<dbReference type="SUPFAM" id="SSF57701">
    <property type="entry name" value="Zn2/Cys6 DNA-binding domain"/>
    <property type="match status" value="1"/>
</dbReference>
<dbReference type="NCBIfam" id="NF002999">
    <property type="entry name" value="PRK03767.1"/>
    <property type="match status" value="1"/>
</dbReference>
<keyword evidence="3" id="KW-0539">Nucleus</keyword>
<keyword evidence="2" id="KW-0479">Metal-binding</keyword>
<dbReference type="GO" id="GO:0016020">
    <property type="term" value="C:membrane"/>
    <property type="evidence" value="ECO:0007669"/>
    <property type="project" value="TreeGrafter"/>
</dbReference>
<dbReference type="PANTHER" id="PTHR30546:SF23">
    <property type="entry name" value="FLAVOPROTEIN-LIKE PROTEIN YCP4-RELATED"/>
    <property type="match status" value="1"/>
</dbReference>
<evidence type="ECO:0000313" key="7">
    <source>
        <dbReference type="Proteomes" id="UP000760494"/>
    </source>
</evidence>
<dbReference type="InterPro" id="IPR010089">
    <property type="entry name" value="Flavoprotein_WrbA-like"/>
</dbReference>
<dbReference type="FunFam" id="3.40.50.360:FF:000001">
    <property type="entry name" value="NAD(P)H dehydrogenase (Quinone) FQR1-like"/>
    <property type="match status" value="1"/>
</dbReference>
<dbReference type="PANTHER" id="PTHR30546">
    <property type="entry name" value="FLAVODOXIN-RELATED PROTEIN WRBA-RELATED"/>
    <property type="match status" value="1"/>
</dbReference>
<evidence type="ECO:0000313" key="6">
    <source>
        <dbReference type="EMBL" id="VTT78866.1"/>
    </source>
</evidence>
<dbReference type="PROSITE" id="PS50902">
    <property type="entry name" value="FLAVODOXIN_LIKE"/>
    <property type="match status" value="1"/>
</dbReference>
<dbReference type="GO" id="GO:0003677">
    <property type="term" value="F:DNA binding"/>
    <property type="evidence" value="ECO:0007669"/>
    <property type="project" value="InterPro"/>
</dbReference>
<dbReference type="CDD" id="cd12148">
    <property type="entry name" value="fungal_TF_MHR"/>
    <property type="match status" value="1"/>
</dbReference>
<protein>
    <recommendedName>
        <fullName evidence="5">Flavodoxin-like domain-containing protein</fullName>
    </recommendedName>
</protein>
<gene>
    <name evidence="6" type="ORF">C2S_11284</name>
</gene>
<accession>A0A9Q9RTX2</accession>
<dbReference type="EMBL" id="CABFJX010000395">
    <property type="protein sequence ID" value="VTT78866.1"/>
    <property type="molecule type" value="Genomic_DNA"/>
</dbReference>
<dbReference type="InterPro" id="IPR036864">
    <property type="entry name" value="Zn2-C6_fun-type_DNA-bd_sf"/>
</dbReference>
<dbReference type="GO" id="GO:0006351">
    <property type="term" value="P:DNA-templated transcription"/>
    <property type="evidence" value="ECO:0007669"/>
    <property type="project" value="InterPro"/>
</dbReference>
<dbReference type="SUPFAM" id="SSF52218">
    <property type="entry name" value="Flavoproteins"/>
    <property type="match status" value="1"/>
</dbReference>
<dbReference type="InterPro" id="IPR005025">
    <property type="entry name" value="FMN_Rdtase-like_dom"/>
</dbReference>
<evidence type="ECO:0000256" key="3">
    <source>
        <dbReference type="ARBA" id="ARBA00023242"/>
    </source>
</evidence>
<dbReference type="GO" id="GO:0000981">
    <property type="term" value="F:DNA-binding transcription factor activity, RNA polymerase II-specific"/>
    <property type="evidence" value="ECO:0007669"/>
    <property type="project" value="InterPro"/>
</dbReference>
<dbReference type="InterPro" id="IPR008254">
    <property type="entry name" value="Flavodoxin/NO_synth"/>
</dbReference>
<evidence type="ECO:0000259" key="5">
    <source>
        <dbReference type="PROSITE" id="PS50902"/>
    </source>
</evidence>
<dbReference type="CDD" id="cd00067">
    <property type="entry name" value="GAL4"/>
    <property type="match status" value="1"/>
</dbReference>
<proteinExistence type="inferred from homology"/>